<feature type="region of interest" description="Disordered" evidence="1">
    <location>
        <begin position="220"/>
        <end position="242"/>
    </location>
</feature>
<feature type="transmembrane region" description="Helical" evidence="2">
    <location>
        <begin position="12"/>
        <end position="34"/>
    </location>
</feature>
<keyword evidence="2" id="KW-0472">Membrane</keyword>
<gene>
    <name evidence="4" type="primary">LOC118477197</name>
</gene>
<dbReference type="Proteomes" id="UP000694888">
    <property type="component" value="Unplaced"/>
</dbReference>
<dbReference type="GeneID" id="118477197"/>
<protein>
    <submittedName>
        <fullName evidence="4">Uncharacterized protein LOC118477197</fullName>
    </submittedName>
</protein>
<proteinExistence type="predicted"/>
<organism evidence="3 4">
    <name type="scientific">Aplysia californica</name>
    <name type="common">California sea hare</name>
    <dbReference type="NCBI Taxonomy" id="6500"/>
    <lineage>
        <taxon>Eukaryota</taxon>
        <taxon>Metazoa</taxon>
        <taxon>Spiralia</taxon>
        <taxon>Lophotrochozoa</taxon>
        <taxon>Mollusca</taxon>
        <taxon>Gastropoda</taxon>
        <taxon>Heterobranchia</taxon>
        <taxon>Euthyneura</taxon>
        <taxon>Tectipleura</taxon>
        <taxon>Aplysiida</taxon>
        <taxon>Aplysioidea</taxon>
        <taxon>Aplysiidae</taxon>
        <taxon>Aplysia</taxon>
    </lineage>
</organism>
<name>A0ABM1W1F0_APLCA</name>
<keyword evidence="2" id="KW-0812">Transmembrane</keyword>
<evidence type="ECO:0000313" key="4">
    <source>
        <dbReference type="RefSeq" id="XP_035828493.1"/>
    </source>
</evidence>
<dbReference type="RefSeq" id="XP_035828493.1">
    <property type="nucleotide sequence ID" value="XM_035972600.1"/>
</dbReference>
<reference evidence="4" key="1">
    <citation type="submission" date="2025-08" db="UniProtKB">
        <authorList>
            <consortium name="RefSeq"/>
        </authorList>
    </citation>
    <scope>IDENTIFICATION</scope>
</reference>
<evidence type="ECO:0000313" key="3">
    <source>
        <dbReference type="Proteomes" id="UP000694888"/>
    </source>
</evidence>
<sequence>MESLLQVVMTLTALMSLAFLCFIACIMIFGIWMLKNVLEQEVRERGKDLLALQARTQELGERHGARQLVAAGLDLSQLDQRHRALVTQLSLPATPSPVLEEKVEAVMVAASATAPLAATPATVVATSASSPVVATSATVVATSPAVSTSPSGVEQTVTKTTQVKAYAVSESVVNMTRTPDPVDPSIVDRTTALAHNPEQYLAELGRLRAQIARLRGLIEREEQVPSDEKSTREMDTRIKDSD</sequence>
<evidence type="ECO:0000256" key="2">
    <source>
        <dbReference type="SAM" id="Phobius"/>
    </source>
</evidence>
<keyword evidence="3" id="KW-1185">Reference proteome</keyword>
<evidence type="ECO:0000256" key="1">
    <source>
        <dbReference type="SAM" id="MobiDB-lite"/>
    </source>
</evidence>
<keyword evidence="2" id="KW-1133">Transmembrane helix</keyword>
<accession>A0ABM1W1F0</accession>